<dbReference type="STRING" id="47839.BN973_01797"/>
<dbReference type="AlphaFoldDB" id="A0A024JV23"/>
<dbReference type="PANTHER" id="PTHR42996:SF1">
    <property type="entry name" value="PHOSPHATE-BINDING PROTEIN PSTS"/>
    <property type="match status" value="1"/>
</dbReference>
<dbReference type="GO" id="GO:0043190">
    <property type="term" value="C:ATP-binding cassette (ABC) transporter complex"/>
    <property type="evidence" value="ECO:0007669"/>
    <property type="project" value="InterPro"/>
</dbReference>
<dbReference type="Pfam" id="PF12849">
    <property type="entry name" value="PBP_like_2"/>
    <property type="match status" value="1"/>
</dbReference>
<evidence type="ECO:0000256" key="5">
    <source>
        <dbReference type="ARBA" id="ARBA00023139"/>
    </source>
</evidence>
<keyword evidence="6 10" id="KW-0449">Lipoprotein</keyword>
<dbReference type="RefSeq" id="WP_036467397.1">
    <property type="nucleotide sequence ID" value="NZ_HG964446.1"/>
</dbReference>
<dbReference type="Proteomes" id="UP000193710">
    <property type="component" value="Unassembled WGS sequence"/>
</dbReference>
<protein>
    <recommendedName>
        <fullName evidence="7">Phosphate-binding protein</fullName>
    </recommendedName>
</protein>
<organism evidence="10">
    <name type="scientific">Mycobacterium triplex</name>
    <dbReference type="NCBI Taxonomy" id="47839"/>
    <lineage>
        <taxon>Bacteria</taxon>
        <taxon>Bacillati</taxon>
        <taxon>Actinomycetota</taxon>
        <taxon>Actinomycetes</taxon>
        <taxon>Mycobacteriales</taxon>
        <taxon>Mycobacteriaceae</taxon>
        <taxon>Mycobacterium</taxon>
        <taxon>Mycobacterium simiae complex</taxon>
    </lineage>
</organism>
<accession>A0A024JV23</accession>
<evidence type="ECO:0000256" key="8">
    <source>
        <dbReference type="SAM" id="SignalP"/>
    </source>
</evidence>
<comment type="similarity">
    <text evidence="1 7">Belongs to the PstS family.</text>
</comment>
<evidence type="ECO:0000313" key="12">
    <source>
        <dbReference type="Proteomes" id="UP000193710"/>
    </source>
</evidence>
<reference evidence="10" key="2">
    <citation type="submission" date="2014-04" db="EMBL/GenBank/DDBJ databases">
        <authorList>
            <person name="Xu Y.W."/>
            <person name="Yang Q."/>
        </authorList>
    </citation>
    <scope>NUCLEOTIDE SEQUENCE</scope>
    <source>
        <strain evidence="10">DSM 44626</strain>
    </source>
</reference>
<feature type="chain" id="PRO_5038970425" description="Phosphate-binding protein" evidence="8">
    <location>
        <begin position="26"/>
        <end position="367"/>
    </location>
</feature>
<gene>
    <name evidence="11" type="ORF">AWC29_18755</name>
    <name evidence="10" type="ORF">BN973_01797</name>
</gene>
<dbReference type="eggNOG" id="COG0226">
    <property type="taxonomic scope" value="Bacteria"/>
</dbReference>
<dbReference type="InterPro" id="IPR005673">
    <property type="entry name" value="ABC_phos-bd_PstS"/>
</dbReference>
<evidence type="ECO:0000313" key="10">
    <source>
        <dbReference type="EMBL" id="CDO87444.1"/>
    </source>
</evidence>
<feature type="domain" description="PBP" evidence="9">
    <location>
        <begin position="35"/>
        <end position="333"/>
    </location>
</feature>
<feature type="signal peptide" evidence="8">
    <location>
        <begin position="1"/>
        <end position="25"/>
    </location>
</feature>
<keyword evidence="3 7" id="KW-0592">Phosphate transport</keyword>
<evidence type="ECO:0000259" key="9">
    <source>
        <dbReference type="Pfam" id="PF12849"/>
    </source>
</evidence>
<keyword evidence="12" id="KW-1185">Reference proteome</keyword>
<dbReference type="HOGENOM" id="CLU_034528_1_2_11"/>
<evidence type="ECO:0000256" key="1">
    <source>
        <dbReference type="ARBA" id="ARBA00008725"/>
    </source>
</evidence>
<proteinExistence type="inferred from homology"/>
<keyword evidence="5" id="KW-0564">Palmitate</keyword>
<evidence type="ECO:0000256" key="2">
    <source>
        <dbReference type="ARBA" id="ARBA00022448"/>
    </source>
</evidence>
<dbReference type="InterPro" id="IPR050962">
    <property type="entry name" value="Phosphate-bind_PstS"/>
</dbReference>
<reference evidence="10" key="1">
    <citation type="journal article" date="2014" name="Genome Announc.">
        <title>Draft Genome Sequence of Mycobacterium triplex DSM 44626.</title>
        <authorList>
            <person name="Sassi M."/>
            <person name="Croce O."/>
            <person name="Robert C."/>
            <person name="Raoult D."/>
            <person name="Drancourt M."/>
        </authorList>
    </citation>
    <scope>NUCLEOTIDE SEQUENCE [LARGE SCALE GENOMIC DNA]</scope>
    <source>
        <strain evidence="10">DSM 44626</strain>
    </source>
</reference>
<evidence type="ECO:0000256" key="6">
    <source>
        <dbReference type="ARBA" id="ARBA00023288"/>
    </source>
</evidence>
<evidence type="ECO:0000313" key="11">
    <source>
        <dbReference type="EMBL" id="ORX02998.1"/>
    </source>
</evidence>
<evidence type="ECO:0000256" key="3">
    <source>
        <dbReference type="ARBA" id="ARBA00022592"/>
    </source>
</evidence>
<keyword evidence="4 8" id="KW-0732">Signal</keyword>
<dbReference type="Proteomes" id="UP000028880">
    <property type="component" value="Unassembled WGS sequence"/>
</dbReference>
<dbReference type="Gene3D" id="3.40.190.10">
    <property type="entry name" value="Periplasmic binding protein-like II"/>
    <property type="match status" value="2"/>
</dbReference>
<dbReference type="NCBIfam" id="TIGR00975">
    <property type="entry name" value="3a0107s03"/>
    <property type="match status" value="1"/>
</dbReference>
<keyword evidence="2 7" id="KW-0813">Transport</keyword>
<dbReference type="EMBL" id="LQPY01000024">
    <property type="protein sequence ID" value="ORX02998.1"/>
    <property type="molecule type" value="Genomic_DNA"/>
</dbReference>
<reference evidence="11 12" key="3">
    <citation type="submission" date="2016-01" db="EMBL/GenBank/DDBJ databases">
        <title>The new phylogeny of the genus Mycobacterium.</title>
        <authorList>
            <person name="Tarcisio F."/>
            <person name="Conor M."/>
            <person name="Antonella G."/>
            <person name="Elisabetta G."/>
            <person name="Giulia F.S."/>
            <person name="Sara T."/>
            <person name="Anna F."/>
            <person name="Clotilde B."/>
            <person name="Roberto B."/>
            <person name="Veronica D.S."/>
            <person name="Fabio R."/>
            <person name="Monica P."/>
            <person name="Olivier J."/>
            <person name="Enrico T."/>
            <person name="Nicola S."/>
        </authorList>
    </citation>
    <scope>NUCLEOTIDE SEQUENCE [LARGE SCALE GENOMIC DNA]</scope>
    <source>
        <strain evidence="11 12">DSM 44626</strain>
    </source>
</reference>
<dbReference type="SUPFAM" id="SSF53850">
    <property type="entry name" value="Periplasmic binding protein-like II"/>
    <property type="match status" value="1"/>
</dbReference>
<dbReference type="OrthoDB" id="9801510at2"/>
<dbReference type="PIRSF" id="PIRSF002756">
    <property type="entry name" value="PstS"/>
    <property type="match status" value="1"/>
</dbReference>
<evidence type="ECO:0000256" key="7">
    <source>
        <dbReference type="PIRNR" id="PIRNR002756"/>
    </source>
</evidence>
<dbReference type="EMBL" id="HG964446">
    <property type="protein sequence ID" value="CDO87444.1"/>
    <property type="molecule type" value="Genomic_DNA"/>
</dbReference>
<sequence precursor="true">MNIRLGGLRLAVPVMLVAAACSSQPTNPAAHVATAPATSNVTLTETGSNNLYPLMDAWAAAYHAKYPNVTINVDSDVSGNGISQAADGAVNIGASGLYLTDGDMSAHPGLLNIALAISSLHVNYNVPGVAGHLKLNGKVLAAMYKGAIKMWNDPQIAALNPGQNLPAIPVLPLHRTDPGSNDTFLFTQYLSKQDPDGWGKSPGFATAVDFPAVPGASGQNGMAAVVAGCAQSPGCVAYLGTRYQAEAAQKGLGEAELANASGHYVLPDAESVEAEAAGSAPQTPANQVISLVNGPAEEGYPIVNYEYAIVYSKQKDPAVAQTIQAFLHWVLTDGSGPKFLDAVHIYLRPIPDAVRTLSDAQIAKITA</sequence>
<dbReference type="GO" id="GO:0042301">
    <property type="term" value="F:phosphate ion binding"/>
    <property type="evidence" value="ECO:0007669"/>
    <property type="project" value="InterPro"/>
</dbReference>
<dbReference type="PANTHER" id="PTHR42996">
    <property type="entry name" value="PHOSPHATE-BINDING PROTEIN PSTS"/>
    <property type="match status" value="1"/>
</dbReference>
<dbReference type="InterPro" id="IPR024370">
    <property type="entry name" value="PBP_domain"/>
</dbReference>
<evidence type="ECO:0000256" key="4">
    <source>
        <dbReference type="ARBA" id="ARBA00022729"/>
    </source>
</evidence>
<dbReference type="PROSITE" id="PS51257">
    <property type="entry name" value="PROKAR_LIPOPROTEIN"/>
    <property type="match status" value="1"/>
</dbReference>
<dbReference type="GO" id="GO:0035435">
    <property type="term" value="P:phosphate ion transmembrane transport"/>
    <property type="evidence" value="ECO:0007669"/>
    <property type="project" value="InterPro"/>
</dbReference>
<name>A0A024JV23_9MYCO</name>